<dbReference type="Proteomes" id="UP000580250">
    <property type="component" value="Unassembled WGS sequence"/>
</dbReference>
<protein>
    <recommendedName>
        <fullName evidence="2">ShKT domain-containing protein</fullName>
    </recommendedName>
</protein>
<name>A0A6V7TZG2_MELEN</name>
<dbReference type="EMBL" id="CAJEWN010000022">
    <property type="protein sequence ID" value="CAD2138842.1"/>
    <property type="molecule type" value="Genomic_DNA"/>
</dbReference>
<feature type="domain" description="ShKT" evidence="2">
    <location>
        <begin position="140"/>
        <end position="171"/>
    </location>
</feature>
<accession>A0A6V7TZG2</accession>
<dbReference type="OrthoDB" id="5899255at2759"/>
<sequence>MVQILLNVHLSVRKNCQVKKQFIGRKRKRMRKEEREKRKRRDGREKRERRKINVQDRKKIKNPEENSDESGPKLVEESESSESPEDEYERRSKEREQLTHGYTPTFCKKYIHRCYIEEYMTEMTTHCKDICDLLGTLNVDIGLNCEELALSGLCSDGMWGDKMDKYCHRSCTSLRGKR</sequence>
<evidence type="ECO:0000259" key="2">
    <source>
        <dbReference type="Pfam" id="PF01549"/>
    </source>
</evidence>
<comment type="caution">
    <text evidence="3">The sequence shown here is derived from an EMBL/GenBank/DDBJ whole genome shotgun (WGS) entry which is preliminary data.</text>
</comment>
<gene>
    <name evidence="3" type="ORF">MENT_LOCUS5927</name>
</gene>
<proteinExistence type="predicted"/>
<feature type="compositionally biased region" description="Basic and acidic residues" evidence="1">
    <location>
        <begin position="31"/>
        <end position="76"/>
    </location>
</feature>
<feature type="region of interest" description="Disordered" evidence="1">
    <location>
        <begin position="21"/>
        <end position="96"/>
    </location>
</feature>
<organism evidence="3 4">
    <name type="scientific">Meloidogyne enterolobii</name>
    <name type="common">Root-knot nematode worm</name>
    <name type="synonym">Meloidogyne mayaguensis</name>
    <dbReference type="NCBI Taxonomy" id="390850"/>
    <lineage>
        <taxon>Eukaryota</taxon>
        <taxon>Metazoa</taxon>
        <taxon>Ecdysozoa</taxon>
        <taxon>Nematoda</taxon>
        <taxon>Chromadorea</taxon>
        <taxon>Rhabditida</taxon>
        <taxon>Tylenchina</taxon>
        <taxon>Tylenchomorpha</taxon>
        <taxon>Tylenchoidea</taxon>
        <taxon>Meloidogynidae</taxon>
        <taxon>Meloidogyninae</taxon>
        <taxon>Meloidogyne</taxon>
    </lineage>
</organism>
<evidence type="ECO:0000313" key="4">
    <source>
        <dbReference type="Proteomes" id="UP000580250"/>
    </source>
</evidence>
<dbReference type="AlphaFoldDB" id="A0A6V7TZG2"/>
<evidence type="ECO:0000256" key="1">
    <source>
        <dbReference type="SAM" id="MobiDB-lite"/>
    </source>
</evidence>
<dbReference type="InterPro" id="IPR003582">
    <property type="entry name" value="ShKT_dom"/>
</dbReference>
<feature type="compositionally biased region" description="Acidic residues" evidence="1">
    <location>
        <begin position="77"/>
        <end position="87"/>
    </location>
</feature>
<evidence type="ECO:0000313" key="3">
    <source>
        <dbReference type="EMBL" id="CAD2138842.1"/>
    </source>
</evidence>
<reference evidence="3 4" key="1">
    <citation type="submission" date="2020-08" db="EMBL/GenBank/DDBJ databases">
        <authorList>
            <person name="Koutsovoulos G."/>
            <person name="Danchin GJ E."/>
        </authorList>
    </citation>
    <scope>NUCLEOTIDE SEQUENCE [LARGE SCALE GENOMIC DNA]</scope>
</reference>
<dbReference type="Pfam" id="PF01549">
    <property type="entry name" value="ShK"/>
    <property type="match status" value="1"/>
</dbReference>